<dbReference type="PANTHER" id="PTHR19136:SF81">
    <property type="entry name" value="MOLYBDENUM COFACTOR GUANYLYLTRANSFERASE"/>
    <property type="match status" value="1"/>
</dbReference>
<dbReference type="EMBL" id="JAGIOA010000001">
    <property type="protein sequence ID" value="MBP2379955.1"/>
    <property type="molecule type" value="Genomic_DNA"/>
</dbReference>
<proteinExistence type="predicted"/>
<keyword evidence="1" id="KW-0808">Transferase</keyword>
<evidence type="ECO:0000256" key="1">
    <source>
        <dbReference type="ARBA" id="ARBA00022679"/>
    </source>
</evidence>
<sequence>MSTTSETPPVQPADAQPAAIVLAGGRASRLGGAAKPLLEVDGRPLLEHAVVALADCEPVVVVGPRMPVGGHVVWTQETPAFGGPVAGIAAGLALVDSAEVYVLAADLPNAVAAVALLRQHPPLSENQDGLCLADASGRMQWLTGRYRVDALRTALTRLPDAGRDASARALLGGLAIGVVPAGDLATDVDTWDDLERARTTMAQRAPRDDAPEETT</sequence>
<dbReference type="InterPro" id="IPR025877">
    <property type="entry name" value="MobA-like_NTP_Trfase"/>
</dbReference>
<accession>A0ABS4WUT9</accession>
<dbReference type="PANTHER" id="PTHR19136">
    <property type="entry name" value="MOLYBDENUM COFACTOR GUANYLYLTRANSFERASE"/>
    <property type="match status" value="1"/>
</dbReference>
<comment type="caution">
    <text evidence="3">The sequence shown here is derived from an EMBL/GenBank/DDBJ whole genome shotgun (WGS) entry which is preliminary data.</text>
</comment>
<evidence type="ECO:0000313" key="4">
    <source>
        <dbReference type="Proteomes" id="UP000703720"/>
    </source>
</evidence>
<dbReference type="Gene3D" id="3.90.550.10">
    <property type="entry name" value="Spore Coat Polysaccharide Biosynthesis Protein SpsA, Chain A"/>
    <property type="match status" value="1"/>
</dbReference>
<organism evidence="3 4">
    <name type="scientific">Microbacterium phyllosphaerae</name>
    <dbReference type="NCBI Taxonomy" id="124798"/>
    <lineage>
        <taxon>Bacteria</taxon>
        <taxon>Bacillati</taxon>
        <taxon>Actinomycetota</taxon>
        <taxon>Actinomycetes</taxon>
        <taxon>Micrococcales</taxon>
        <taxon>Microbacteriaceae</taxon>
        <taxon>Microbacterium</taxon>
    </lineage>
</organism>
<feature type="domain" description="MobA-like NTP transferase" evidence="2">
    <location>
        <begin position="19"/>
        <end position="170"/>
    </location>
</feature>
<evidence type="ECO:0000259" key="2">
    <source>
        <dbReference type="Pfam" id="PF12804"/>
    </source>
</evidence>
<dbReference type="Proteomes" id="UP000703720">
    <property type="component" value="Unassembled WGS sequence"/>
</dbReference>
<reference evidence="3 4" key="1">
    <citation type="submission" date="2021-03" db="EMBL/GenBank/DDBJ databases">
        <title>Sequencing the genomes of 1000 actinobacteria strains.</title>
        <authorList>
            <person name="Klenk H.-P."/>
        </authorList>
    </citation>
    <scope>NUCLEOTIDE SEQUENCE [LARGE SCALE GENOMIC DNA]</scope>
    <source>
        <strain evidence="3 4">DSM 13468</strain>
    </source>
</reference>
<dbReference type="Pfam" id="PF12804">
    <property type="entry name" value="NTP_transf_3"/>
    <property type="match status" value="1"/>
</dbReference>
<gene>
    <name evidence="3" type="ORF">JOF42_003450</name>
</gene>
<keyword evidence="4" id="KW-1185">Reference proteome</keyword>
<dbReference type="SUPFAM" id="SSF53448">
    <property type="entry name" value="Nucleotide-diphospho-sugar transferases"/>
    <property type="match status" value="1"/>
</dbReference>
<dbReference type="InterPro" id="IPR029044">
    <property type="entry name" value="Nucleotide-diphossugar_trans"/>
</dbReference>
<dbReference type="RefSeq" id="WP_210098945.1">
    <property type="nucleotide sequence ID" value="NZ_BAAAIO010000002.1"/>
</dbReference>
<evidence type="ECO:0000313" key="3">
    <source>
        <dbReference type="EMBL" id="MBP2379955.1"/>
    </source>
</evidence>
<name>A0ABS4WUT9_9MICO</name>
<protein>
    <submittedName>
        <fullName evidence="3">Molybdopterin-guanine dinucleotide biosynthesis protein A</fullName>
    </submittedName>
</protein>